<evidence type="ECO:0000313" key="3">
    <source>
        <dbReference type="Proteomes" id="UP001500433"/>
    </source>
</evidence>
<dbReference type="RefSeq" id="WP_345274484.1">
    <property type="nucleotide sequence ID" value="NZ_BAABJH010000006.1"/>
</dbReference>
<protein>
    <submittedName>
        <fullName evidence="2">Glycosyltransferase family 4 protein</fullName>
    </submittedName>
</protein>
<dbReference type="EMBL" id="BAABJH010000006">
    <property type="protein sequence ID" value="GAA4898810.1"/>
    <property type="molecule type" value="Genomic_DNA"/>
</dbReference>
<name>A0ABP9FBX4_9FLAO</name>
<organism evidence="2 3">
    <name type="scientific">Flaviramulus aquimarinus</name>
    <dbReference type="NCBI Taxonomy" id="1170456"/>
    <lineage>
        <taxon>Bacteria</taxon>
        <taxon>Pseudomonadati</taxon>
        <taxon>Bacteroidota</taxon>
        <taxon>Flavobacteriia</taxon>
        <taxon>Flavobacteriales</taxon>
        <taxon>Flavobacteriaceae</taxon>
        <taxon>Flaviramulus</taxon>
    </lineage>
</organism>
<dbReference type="Proteomes" id="UP001500433">
    <property type="component" value="Unassembled WGS sequence"/>
</dbReference>
<dbReference type="PANTHER" id="PTHR12526">
    <property type="entry name" value="GLYCOSYLTRANSFERASE"/>
    <property type="match status" value="1"/>
</dbReference>
<comment type="caution">
    <text evidence="2">The sequence shown here is derived from an EMBL/GenBank/DDBJ whole genome shotgun (WGS) entry which is preliminary data.</text>
</comment>
<gene>
    <name evidence="2" type="ORF">GCM10023311_24930</name>
</gene>
<dbReference type="SUPFAM" id="SSF53756">
    <property type="entry name" value="UDP-Glycosyltransferase/glycogen phosphorylase"/>
    <property type="match status" value="1"/>
</dbReference>
<dbReference type="PANTHER" id="PTHR12526:SF630">
    <property type="entry name" value="GLYCOSYLTRANSFERASE"/>
    <property type="match status" value="1"/>
</dbReference>
<dbReference type="InterPro" id="IPR001296">
    <property type="entry name" value="Glyco_trans_1"/>
</dbReference>
<proteinExistence type="predicted"/>
<reference evidence="3" key="1">
    <citation type="journal article" date="2019" name="Int. J. Syst. Evol. Microbiol.">
        <title>The Global Catalogue of Microorganisms (GCM) 10K type strain sequencing project: providing services to taxonomists for standard genome sequencing and annotation.</title>
        <authorList>
            <consortium name="The Broad Institute Genomics Platform"/>
            <consortium name="The Broad Institute Genome Sequencing Center for Infectious Disease"/>
            <person name="Wu L."/>
            <person name="Ma J."/>
        </authorList>
    </citation>
    <scope>NUCLEOTIDE SEQUENCE [LARGE SCALE GENOMIC DNA]</scope>
    <source>
        <strain evidence="3">JCM 18274</strain>
    </source>
</reference>
<keyword evidence="3" id="KW-1185">Reference proteome</keyword>
<dbReference type="Gene3D" id="3.40.50.2000">
    <property type="entry name" value="Glycogen Phosphorylase B"/>
    <property type="match status" value="2"/>
</dbReference>
<evidence type="ECO:0000259" key="1">
    <source>
        <dbReference type="Pfam" id="PF00534"/>
    </source>
</evidence>
<feature type="domain" description="Glycosyl transferase family 1" evidence="1">
    <location>
        <begin position="185"/>
        <end position="342"/>
    </location>
</feature>
<dbReference type="CDD" id="cd03820">
    <property type="entry name" value="GT4_AmsD-like"/>
    <property type="match status" value="1"/>
</dbReference>
<sequence length="366" mass="42260">MKLLYIVNQINGTTGQERIIALKSNYFIKHYGYEVTILTLDEVEDTPFFELSEAIKIHNIPKLSNSISHHFSRFKKINEILKAEAPSVVIVCIDNIFGLYLPIFLKKNFQLIYERHNSKRVNYTQNATSIKDKIINIGKKLLLKGGRRYDTLVLLSDDHIKEWKNLKNLTVISNPLIFYPDEHAKLENKKVLAVGRHTHQKGFDMLLKSWKEVVKTYKDWTLEIYGKKDETLSMLSLAKDYGILDYINFHDPVSNIMDVYMESSIYALSSRFEGFPLVLIETMACGVPAVAFNCPCGVQELITHREDGILVNIDDTDSFAKSLINLMENPQKRKKMGHQARESILRLSPDNIFPKWKNLFETLLSK</sequence>
<dbReference type="Pfam" id="PF00534">
    <property type="entry name" value="Glycos_transf_1"/>
    <property type="match status" value="1"/>
</dbReference>
<evidence type="ECO:0000313" key="2">
    <source>
        <dbReference type="EMBL" id="GAA4898810.1"/>
    </source>
</evidence>
<accession>A0ABP9FBX4</accession>